<name>H6KZK8_SAPGL</name>
<evidence type="ECO:0000259" key="1">
    <source>
        <dbReference type="Pfam" id="PF08239"/>
    </source>
</evidence>
<dbReference type="STRING" id="984262.SGRA_3056"/>
<dbReference type="AlphaFoldDB" id="H6KZK8"/>
<dbReference type="InterPro" id="IPR003646">
    <property type="entry name" value="SH3-like_bac-type"/>
</dbReference>
<organism evidence="2 3">
    <name type="scientific">Saprospira grandis (strain Lewin)</name>
    <dbReference type="NCBI Taxonomy" id="984262"/>
    <lineage>
        <taxon>Bacteria</taxon>
        <taxon>Pseudomonadati</taxon>
        <taxon>Bacteroidota</taxon>
        <taxon>Saprospiria</taxon>
        <taxon>Saprospirales</taxon>
        <taxon>Saprospiraceae</taxon>
        <taxon>Saprospira</taxon>
    </lineage>
</organism>
<feature type="domain" description="SH3b" evidence="1">
    <location>
        <begin position="56"/>
        <end position="121"/>
    </location>
</feature>
<dbReference type="OrthoDB" id="1418530at2"/>
<protein>
    <recommendedName>
        <fullName evidence="1">SH3b domain-containing protein</fullName>
    </recommendedName>
</protein>
<proteinExistence type="predicted"/>
<dbReference type="RefSeq" id="WP_015693383.1">
    <property type="nucleotide sequence ID" value="NC_016940.1"/>
</dbReference>
<reference evidence="2 3" key="1">
    <citation type="journal article" date="2012" name="Stand. Genomic Sci.">
        <title>Complete genome sequencing and analysis of Saprospira grandis str. Lewin, a predatory marine bacterium.</title>
        <authorList>
            <person name="Saw J.H."/>
            <person name="Yuryev A."/>
            <person name="Kanbe M."/>
            <person name="Hou S."/>
            <person name="Young A.G."/>
            <person name="Aizawa S."/>
            <person name="Alam M."/>
        </authorList>
    </citation>
    <scope>NUCLEOTIDE SEQUENCE [LARGE SCALE GENOMIC DNA]</scope>
    <source>
        <strain evidence="2 3">Lewin</strain>
    </source>
</reference>
<dbReference type="KEGG" id="sgn:SGRA_3056"/>
<keyword evidence="3" id="KW-1185">Reference proteome</keyword>
<dbReference type="Gene3D" id="2.30.30.40">
    <property type="entry name" value="SH3 Domains"/>
    <property type="match status" value="1"/>
</dbReference>
<dbReference type="Pfam" id="PF08239">
    <property type="entry name" value="SH3_3"/>
    <property type="match status" value="1"/>
</dbReference>
<dbReference type="EMBL" id="CP002831">
    <property type="protein sequence ID" value="AFC25784.1"/>
    <property type="molecule type" value="Genomic_DNA"/>
</dbReference>
<dbReference type="Proteomes" id="UP000007519">
    <property type="component" value="Chromosome"/>
</dbReference>
<evidence type="ECO:0000313" key="3">
    <source>
        <dbReference type="Proteomes" id="UP000007519"/>
    </source>
</evidence>
<accession>H6KZK8</accession>
<sequence length="412" mass="47518">MRPFRHLLIGSFVFLLLPACNEERPKEQPQGPEHRLAAKNSKTSPLPQFVEVSIPNLRLRSTPDLEGAVLERLALESVVEYLNDSTNFTTLVEMGGEDRYEHWYKVRSGNGNEGWVYGGCIKFLGERESLRFQSIKESETPIPLSQKEEIDPMEQAQMNRFGELLKKTSIQKKSALEEAIQYYEGMFPNRKAAASDWALAKLIAFQQQVHSYWVDRLPSSKFQAHLAELKRYGSVDMQQNASLRELDQLYLAFALGPKGELLLVPNIDKFQRRVYRIAPANGRIFLDLYAQDIEEPVLKDGEIIRPITELAARLISWDKFLLRLPNYELKDWIEEQKSLYLRALLQGTANRPAFAGQPKRLEDDFQLAYKNLLEQMGEASLILKMQPYVEVLAQENYIYNERVRAAQAKVYE</sequence>
<gene>
    <name evidence="2" type="ordered locus">SGRA_3056</name>
</gene>
<evidence type="ECO:0000313" key="2">
    <source>
        <dbReference type="EMBL" id="AFC25784.1"/>
    </source>
</evidence>
<dbReference type="HOGENOM" id="CLU_667120_0_0_10"/>